<evidence type="ECO:0000256" key="3">
    <source>
        <dbReference type="PROSITE-ProRule" id="PRU00221"/>
    </source>
</evidence>
<dbReference type="PANTHER" id="PTHR19848">
    <property type="entry name" value="WD40 REPEAT PROTEIN"/>
    <property type="match status" value="1"/>
</dbReference>
<accession>D8TLT1</accession>
<proteinExistence type="predicted"/>
<feature type="repeat" description="WD" evidence="3">
    <location>
        <begin position="555"/>
        <end position="596"/>
    </location>
</feature>
<dbReference type="InterPro" id="IPR001680">
    <property type="entry name" value="WD40_rpt"/>
</dbReference>
<dbReference type="Gene3D" id="2.130.10.10">
    <property type="entry name" value="YVTN repeat-like/Quinoprotein amine dehydrogenase"/>
    <property type="match status" value="4"/>
</dbReference>
<keyword evidence="7" id="KW-1185">Reference proteome</keyword>
<feature type="repeat" description="WD" evidence="3">
    <location>
        <begin position="1052"/>
        <end position="1084"/>
    </location>
</feature>
<evidence type="ECO:0000256" key="2">
    <source>
        <dbReference type="ARBA" id="ARBA00022737"/>
    </source>
</evidence>
<feature type="region of interest" description="Disordered" evidence="4">
    <location>
        <begin position="49"/>
        <end position="91"/>
    </location>
</feature>
<organism evidence="7">
    <name type="scientific">Volvox carteri f. nagariensis</name>
    <dbReference type="NCBI Taxonomy" id="3068"/>
    <lineage>
        <taxon>Eukaryota</taxon>
        <taxon>Viridiplantae</taxon>
        <taxon>Chlorophyta</taxon>
        <taxon>core chlorophytes</taxon>
        <taxon>Chlorophyceae</taxon>
        <taxon>CS clade</taxon>
        <taxon>Chlamydomonadales</taxon>
        <taxon>Volvocaceae</taxon>
        <taxon>Volvox</taxon>
    </lineage>
</organism>
<dbReference type="InterPro" id="IPR015943">
    <property type="entry name" value="WD40/YVTN_repeat-like_dom_sf"/>
</dbReference>
<dbReference type="EMBL" id="GL378327">
    <property type="protein sequence ID" value="EFJ51518.1"/>
    <property type="molecule type" value="Genomic_DNA"/>
</dbReference>
<evidence type="ECO:0000313" key="7">
    <source>
        <dbReference type="Proteomes" id="UP000001058"/>
    </source>
</evidence>
<keyword evidence="2" id="KW-0677">Repeat</keyword>
<protein>
    <recommendedName>
        <fullName evidence="5">TANC1/2-like winged helix domain-containing protein</fullName>
    </recommendedName>
</protein>
<dbReference type="STRING" id="3068.D8TLT1"/>
<dbReference type="PROSITE" id="PS50082">
    <property type="entry name" value="WD_REPEATS_2"/>
    <property type="match status" value="7"/>
</dbReference>
<feature type="domain" description="TANC1/2-like winged helix" evidence="5">
    <location>
        <begin position="293"/>
        <end position="369"/>
    </location>
</feature>
<dbReference type="PANTHER" id="PTHR19848:SF8">
    <property type="entry name" value="F-BOX AND WD REPEAT DOMAIN CONTAINING 7"/>
    <property type="match status" value="1"/>
</dbReference>
<dbReference type="KEGG" id="vcn:VOLCADRAFT_103429"/>
<evidence type="ECO:0000259" key="5">
    <source>
        <dbReference type="Pfam" id="PF25521"/>
    </source>
</evidence>
<feature type="region of interest" description="Disordered" evidence="4">
    <location>
        <begin position="466"/>
        <end position="542"/>
    </location>
</feature>
<dbReference type="GeneID" id="9620301"/>
<feature type="repeat" description="WD" evidence="3">
    <location>
        <begin position="810"/>
        <end position="843"/>
    </location>
</feature>
<evidence type="ECO:0000256" key="1">
    <source>
        <dbReference type="ARBA" id="ARBA00022574"/>
    </source>
</evidence>
<dbReference type="eggNOG" id="KOG4155">
    <property type="taxonomic scope" value="Eukaryota"/>
</dbReference>
<gene>
    <name evidence="6" type="ORF">VOLCADRAFT_103429</name>
</gene>
<sequence length="1437" mass="152845">MICYVIFSLGQLSGLADWLAPWHHVVALASSEADVYSIQMLALTEHLQRMQREREERRNGGGSSPSKGMAGGGGVTAAGSSGTGTGTGSVALQGRVSHTADGYRLSQAERDRDSILHGQVSVAAMQQRLQHKFGEEAAAFMLHDLKQVPEHLHVLFYMVILQLRELPSPLPASLGEAYYAVFAQHFDRTVSAAERRHTTFRTQVAQLQVQTQVQLEAMQQKVTELSPRGARPTAQAQLQQLQKHVQQQAVEHQAQLKMYAAQAIAAQELHTQVMRLLCVAVAAQERLSTTQLAAMGFEGVLQHLPAWEVLFHVRDGVMVMADPSLESWLMDKRVAKQFTADPRVGHAVLGHHYRQVAERDVRALDTYGLRYAVLHLLLSDEEVTGGERLLMDAEYMEQVFRCQEEGTLYLTLLRLTHKTEVVSEVLRWLRHNMGALRAFPRAVMGLWQSAPSRTLLARLVAAAEGRTPPSGGVRSYGSNHQNYQPHGAASGGTDHAKPGATRPSWDGDGNAAAAAGGGGGALTSAGGSSSHTRPSRPQCKLLNPPPFWPAAITHLPGHNGGVTGLVFDRRNRLLAAATAAGTVLMWDHATARCVGTLTGYSPSVPCVDLHPQGRLLAVGSSTDSAVRVRALDSGSGPLLVFSEPQPDPVLKTLLGPRNAPSIRHMSYSPDGHLLAVVYGDGTVTVWDPVKGLLALACANGTIRVWHLERLNPLHISVLRAYDNNVPIRAVHYSPSGLLLASLAEGAAEVLLWDVASGNQLQVLQGPPGAAPARRILYKKERRKGACAGDDGEVCVWNASTRGQWFQAASLRGHSFAVNALAFSPCGLVLATGGNEDGVRLWDMGAILHRSEAMRADQGYGIGGGATAAAGPGAAAAGAAAERTAAQHQVTVIRGDEAASSGRHPAPGVISCLTHNPSGTQLAAGLADGGVVVWDAVSPRRWVRLVGDHGRPVGRVIYSSDGNLLASASDDGCICIWNTSDIDVTGTHLLVAIQADAALGGRLSHDGFGAGGGAAPSRATTAWLAPAAAAAAAAGASRRHGPGAGGWVTLSCSVAFAPRGSHLASAHDDGTVLLWALPSGALAARLQGHARLAYGLQYSQDGRLLATWSDDGTLCLWSPEAALRAVVEDQLPQPIATLQHRDHVYDVDFAPNNAPSLASISRDGSLRTWDIRTASCTASASHGHGTDSKDSVEGVRYSPTGLLLATWSSLESLVRLWHAASCTLLREISGLQLMAWAGLGPGPWAAVLRTDYAPFVVRLPERALMMEAAAIDAGVAPDSSPEYLAAAEDETAEGLTTAAVGLSPLSPTGPAAQRRLEQLQVCRQLSFRPAEQSLTPVVAAHQAAPLRPCVRIFSGTRSVPHVTLRGRSLVLADNSSTAFYSVTHDTQPGPQQQPHQQFQQERPQQHERGRRATGQGFCRKAPDFDDFAFGASAGYRVR</sequence>
<feature type="region of interest" description="Disordered" evidence="4">
    <location>
        <begin position="1379"/>
        <end position="1422"/>
    </location>
</feature>
<feature type="repeat" description="WD" evidence="3">
    <location>
        <begin position="1136"/>
        <end position="1178"/>
    </location>
</feature>
<evidence type="ECO:0000313" key="6">
    <source>
        <dbReference type="EMBL" id="EFJ51518.1"/>
    </source>
</evidence>
<dbReference type="InterPro" id="IPR019775">
    <property type="entry name" value="WD40_repeat_CS"/>
</dbReference>
<reference evidence="6 7" key="1">
    <citation type="journal article" date="2010" name="Science">
        <title>Genomic analysis of organismal complexity in the multicellular green alga Volvox carteri.</title>
        <authorList>
            <person name="Prochnik S.E."/>
            <person name="Umen J."/>
            <person name="Nedelcu A.M."/>
            <person name="Hallmann A."/>
            <person name="Miller S.M."/>
            <person name="Nishii I."/>
            <person name="Ferris P."/>
            <person name="Kuo A."/>
            <person name="Mitros T."/>
            <person name="Fritz-Laylin L.K."/>
            <person name="Hellsten U."/>
            <person name="Chapman J."/>
            <person name="Simakov O."/>
            <person name="Rensing S.A."/>
            <person name="Terry A."/>
            <person name="Pangilinan J."/>
            <person name="Kapitonov V."/>
            <person name="Jurka J."/>
            <person name="Salamov A."/>
            <person name="Shapiro H."/>
            <person name="Schmutz J."/>
            <person name="Grimwood J."/>
            <person name="Lindquist E."/>
            <person name="Lucas S."/>
            <person name="Grigoriev I.V."/>
            <person name="Schmitt R."/>
            <person name="Kirk D."/>
            <person name="Rokhsar D.S."/>
        </authorList>
    </citation>
    <scope>NUCLEOTIDE SEQUENCE [LARGE SCALE GENOMIC DNA]</scope>
    <source>
        <strain evidence="7">f. Nagariensis / Eve</strain>
    </source>
</reference>
<dbReference type="InterPro" id="IPR058056">
    <property type="entry name" value="WH_TANC1/2"/>
</dbReference>
<dbReference type="Pfam" id="PF25521">
    <property type="entry name" value="WHD_TANC1"/>
    <property type="match status" value="1"/>
</dbReference>
<dbReference type="PROSITE" id="PS00678">
    <property type="entry name" value="WD_REPEATS_1"/>
    <property type="match status" value="1"/>
</dbReference>
<keyword evidence="1 3" id="KW-0853">WD repeat</keyword>
<name>D8TLT1_VOLCA</name>
<dbReference type="InParanoid" id="D8TLT1"/>
<evidence type="ECO:0000256" key="4">
    <source>
        <dbReference type="SAM" id="MobiDB-lite"/>
    </source>
</evidence>
<feature type="compositionally biased region" description="Low complexity" evidence="4">
    <location>
        <begin position="1386"/>
        <end position="1401"/>
    </location>
</feature>
<dbReference type="Pfam" id="PF00400">
    <property type="entry name" value="WD40"/>
    <property type="match status" value="9"/>
</dbReference>
<dbReference type="SMART" id="SM00320">
    <property type="entry name" value="WD40"/>
    <property type="match status" value="12"/>
</dbReference>
<feature type="repeat" description="WD" evidence="3">
    <location>
        <begin position="1085"/>
        <end position="1117"/>
    </location>
</feature>
<feature type="compositionally biased region" description="Gly residues" evidence="4">
    <location>
        <begin position="69"/>
        <end position="87"/>
    </location>
</feature>
<feature type="repeat" description="WD" evidence="3">
    <location>
        <begin position="945"/>
        <end position="986"/>
    </location>
</feature>
<dbReference type="RefSeq" id="XP_002947470.1">
    <property type="nucleotide sequence ID" value="XM_002947424.1"/>
</dbReference>
<dbReference type="PROSITE" id="PS50294">
    <property type="entry name" value="WD_REPEATS_REGION"/>
    <property type="match status" value="5"/>
</dbReference>
<dbReference type="InterPro" id="IPR036322">
    <property type="entry name" value="WD40_repeat_dom_sf"/>
</dbReference>
<dbReference type="Proteomes" id="UP000001058">
    <property type="component" value="Unassembled WGS sequence"/>
</dbReference>
<feature type="compositionally biased region" description="Basic and acidic residues" evidence="4">
    <location>
        <begin position="49"/>
        <end position="59"/>
    </location>
</feature>
<feature type="repeat" description="WD" evidence="3">
    <location>
        <begin position="662"/>
        <end position="687"/>
    </location>
</feature>
<dbReference type="OrthoDB" id="756370at2759"/>
<dbReference type="SUPFAM" id="SSF50978">
    <property type="entry name" value="WD40 repeat-like"/>
    <property type="match status" value="2"/>
</dbReference>